<dbReference type="InterPro" id="IPR055570">
    <property type="entry name" value="DUF7146"/>
</dbReference>
<dbReference type="GO" id="GO:0008270">
    <property type="term" value="F:zinc ion binding"/>
    <property type="evidence" value="ECO:0007669"/>
    <property type="project" value="InterPro"/>
</dbReference>
<dbReference type="GO" id="GO:0004386">
    <property type="term" value="F:helicase activity"/>
    <property type="evidence" value="ECO:0007669"/>
    <property type="project" value="InterPro"/>
</dbReference>
<sequence length="380" mass="43235">MNNSSQVQPRNHHALPLNTIDWYQIAAEHQLFDEIGFDPKKHVTCPICESAKAFRFSNYRGEGNWICKKCGAGNGAALMHFVLGMSFLEVYECLEGKRGITSKADRKAPVVPLDELSDNEIRRNKIYLKRVWQESKWMRRNDAAWRYLLNRVPLVDLLRLDTQIRLHPALDYIEEVDGKNVSTGKYPAMLEVVRSGNGEFVTMHRHFLTNQGTKAPVEVPKRQMGGIRKLKGAGVSIVSAPNSRTLAVGEGYETMLAVAVAHNYECHVRSYLNAGNLERADIPRADFDRVLIYADHDHRGLQAADKLFTRLKALGFEAEIRIPFKWKSDWADIWCEVCSQLGDVRDRVVTNMHALNSDHPFKLIEQLYATNLVLQYGGDK</sequence>
<dbReference type="EMBL" id="JABXYJ010000008">
    <property type="protein sequence ID" value="NVO78958.1"/>
    <property type="molecule type" value="Genomic_DNA"/>
</dbReference>
<reference evidence="2 3" key="1">
    <citation type="submission" date="2020-06" db="EMBL/GenBank/DDBJ databases">
        <authorList>
            <person name="Qiu C."/>
            <person name="Liu Z."/>
        </authorList>
    </citation>
    <scope>NUCLEOTIDE SEQUENCE [LARGE SCALE GENOMIC DNA]</scope>
    <source>
        <strain evidence="2 3">EM 1</strain>
    </source>
</reference>
<evidence type="ECO:0000313" key="2">
    <source>
        <dbReference type="EMBL" id="NVO78958.1"/>
    </source>
</evidence>
<dbReference type="Proteomes" id="UP000588051">
    <property type="component" value="Unassembled WGS sequence"/>
</dbReference>
<dbReference type="InterPro" id="IPR006171">
    <property type="entry name" value="TOPRIM_dom"/>
</dbReference>
<evidence type="ECO:0000259" key="1">
    <source>
        <dbReference type="SMART" id="SM00778"/>
    </source>
</evidence>
<protein>
    <submittedName>
        <fullName evidence="2">Toprim domain-containing protein</fullName>
    </submittedName>
</protein>
<dbReference type="RefSeq" id="WP_176804493.1">
    <property type="nucleotide sequence ID" value="NZ_JABXYJ010000008.1"/>
</dbReference>
<dbReference type="Pfam" id="PF08273">
    <property type="entry name" value="Zn_Ribbon_Prim"/>
    <property type="match status" value="1"/>
</dbReference>
<dbReference type="AlphaFoldDB" id="A0A850QI40"/>
<name>A0A850QI40_9BURK</name>
<proteinExistence type="predicted"/>
<gene>
    <name evidence="2" type="ORF">HV832_14100</name>
</gene>
<keyword evidence="3" id="KW-1185">Reference proteome</keyword>
<dbReference type="InterPro" id="IPR013237">
    <property type="entry name" value="Phage_T7_Gp4_N"/>
</dbReference>
<dbReference type="SUPFAM" id="SSF57783">
    <property type="entry name" value="Zinc beta-ribbon"/>
    <property type="match status" value="1"/>
</dbReference>
<comment type="caution">
    <text evidence="2">The sequence shown here is derived from an EMBL/GenBank/DDBJ whole genome shotgun (WGS) entry which is preliminary data.</text>
</comment>
<accession>A0A850QI40</accession>
<feature type="domain" description="DNA primase/helicase Gp4 N-terminal Bacteriophage T7-like" evidence="1">
    <location>
        <begin position="40"/>
        <end position="76"/>
    </location>
</feature>
<evidence type="ECO:0000313" key="3">
    <source>
        <dbReference type="Proteomes" id="UP000588051"/>
    </source>
</evidence>
<organism evidence="2 3">
    <name type="scientific">Undibacterium oligocarboniphilum</name>
    <dbReference type="NCBI Taxonomy" id="666702"/>
    <lineage>
        <taxon>Bacteria</taxon>
        <taxon>Pseudomonadati</taxon>
        <taxon>Pseudomonadota</taxon>
        <taxon>Betaproteobacteria</taxon>
        <taxon>Burkholderiales</taxon>
        <taxon>Oxalobacteraceae</taxon>
        <taxon>Undibacterium</taxon>
    </lineage>
</organism>
<dbReference type="SMART" id="SM00778">
    <property type="entry name" value="Prim_Zn_Ribbon"/>
    <property type="match status" value="1"/>
</dbReference>
<dbReference type="Pfam" id="PF13362">
    <property type="entry name" value="Toprim_3"/>
    <property type="match status" value="1"/>
</dbReference>
<dbReference type="Pfam" id="PF23639">
    <property type="entry name" value="DUF7146"/>
    <property type="match status" value="1"/>
</dbReference>